<reference evidence="11 12" key="1">
    <citation type="submission" date="2023-05" db="EMBL/GenBank/DDBJ databases">
        <title>Lysobacter sp. strain LF1 Genome sequencing and assembly.</title>
        <authorList>
            <person name="Jung Y."/>
        </authorList>
    </citation>
    <scope>NUCLEOTIDE SEQUENCE [LARGE SCALE GENOMIC DNA]</scope>
    <source>
        <strain evidence="11 12">LF1</strain>
    </source>
</reference>
<comment type="caution">
    <text evidence="11">The sequence shown here is derived from an EMBL/GenBank/DDBJ whole genome shotgun (WGS) entry which is preliminary data.</text>
</comment>
<dbReference type="RefSeq" id="WP_283213707.1">
    <property type="nucleotide sequence ID" value="NZ_JASGBI010000001.1"/>
</dbReference>
<dbReference type="PANTHER" id="PTHR43725:SF47">
    <property type="entry name" value="UDP-GLUCOSE 4-EPIMERASE"/>
    <property type="match status" value="1"/>
</dbReference>
<evidence type="ECO:0000256" key="6">
    <source>
        <dbReference type="ARBA" id="ARBA00018569"/>
    </source>
</evidence>
<keyword evidence="7 9" id="KW-0520">NAD</keyword>
<comment type="catalytic activity">
    <reaction evidence="1 9">
        <text>UDP-alpha-D-glucose = UDP-alpha-D-galactose</text>
        <dbReference type="Rhea" id="RHEA:22168"/>
        <dbReference type="ChEBI" id="CHEBI:58885"/>
        <dbReference type="ChEBI" id="CHEBI:66914"/>
        <dbReference type="EC" id="5.1.3.2"/>
    </reaction>
</comment>
<evidence type="ECO:0000313" key="11">
    <source>
        <dbReference type="EMBL" id="MDI9240369.1"/>
    </source>
</evidence>
<keyword evidence="8 9" id="KW-0413">Isomerase</keyword>
<dbReference type="PANTHER" id="PTHR43725">
    <property type="entry name" value="UDP-GLUCOSE 4-EPIMERASE"/>
    <property type="match status" value="1"/>
</dbReference>
<sequence length="361" mass="39601">MRILVCGGAGYIGSHTCVQLAERGHQVVIADSGVNSSPQVVPRLKRLMGTPVSLHRIDMRDRHALASLFAAHRFDAVLHFAALKAVGDSCRRPLEYFDNNISGTIVLLQAMQDAGVRRLVFSSSATVYGEPESVPVREDAGLQVMNPYGRTKLVAEQLIGDLCTADPSFRAANLRYFNPVGAHTSGLIGEDPCGEPTNLMPYICQVAVGQRECLRVFGNDYPTVDGTGVRDYIHVVDLARAHVDALECMVREDRSLTVNLGTGHGVSVLELVHAFERASGRHIPYEIVDRRPGDAAAVFADPTLARNLLGWRAELDVDAMCRDAWRWQSMNPDGYRTTPRRVAAPRVRRARTDGARVADAY</sequence>
<gene>
    <name evidence="11" type="primary">galE</name>
    <name evidence="11" type="ORF">QLQ15_15785</name>
</gene>
<dbReference type="NCBIfam" id="TIGR01179">
    <property type="entry name" value="galE"/>
    <property type="match status" value="1"/>
</dbReference>
<dbReference type="SUPFAM" id="SSF51735">
    <property type="entry name" value="NAD(P)-binding Rossmann-fold domains"/>
    <property type="match status" value="1"/>
</dbReference>
<dbReference type="GO" id="GO:0003978">
    <property type="term" value="F:UDP-glucose 4-epimerase activity"/>
    <property type="evidence" value="ECO:0007669"/>
    <property type="project" value="UniProtKB-EC"/>
</dbReference>
<evidence type="ECO:0000256" key="2">
    <source>
        <dbReference type="ARBA" id="ARBA00001911"/>
    </source>
</evidence>
<organism evidence="11 12">
    <name type="scientific">Lysobacter stagni</name>
    <dbReference type="NCBI Taxonomy" id="3045172"/>
    <lineage>
        <taxon>Bacteria</taxon>
        <taxon>Pseudomonadati</taxon>
        <taxon>Pseudomonadota</taxon>
        <taxon>Gammaproteobacteria</taxon>
        <taxon>Lysobacterales</taxon>
        <taxon>Lysobacteraceae</taxon>
        <taxon>Lysobacter</taxon>
    </lineage>
</organism>
<dbReference type="Proteomes" id="UP001321580">
    <property type="component" value="Unassembled WGS sequence"/>
</dbReference>
<name>A0ABT6XJP0_9GAMM</name>
<evidence type="ECO:0000256" key="1">
    <source>
        <dbReference type="ARBA" id="ARBA00000083"/>
    </source>
</evidence>
<dbReference type="CDD" id="cd05247">
    <property type="entry name" value="UDP_G4E_1_SDR_e"/>
    <property type="match status" value="1"/>
</dbReference>
<comment type="similarity">
    <text evidence="4 9">Belongs to the NAD(P)-dependent epimerase/dehydratase family.</text>
</comment>
<evidence type="ECO:0000256" key="9">
    <source>
        <dbReference type="RuleBase" id="RU366046"/>
    </source>
</evidence>
<keyword evidence="9" id="KW-0119">Carbohydrate metabolism</keyword>
<dbReference type="EMBL" id="JASGBI010000001">
    <property type="protein sequence ID" value="MDI9240369.1"/>
    <property type="molecule type" value="Genomic_DNA"/>
</dbReference>
<dbReference type="InterPro" id="IPR016040">
    <property type="entry name" value="NAD(P)-bd_dom"/>
</dbReference>
<evidence type="ECO:0000256" key="4">
    <source>
        <dbReference type="ARBA" id="ARBA00007637"/>
    </source>
</evidence>
<evidence type="ECO:0000256" key="7">
    <source>
        <dbReference type="ARBA" id="ARBA00023027"/>
    </source>
</evidence>
<feature type="domain" description="NAD(P)-binding" evidence="10">
    <location>
        <begin position="4"/>
        <end position="323"/>
    </location>
</feature>
<proteinExistence type="inferred from homology"/>
<comment type="cofactor">
    <cofactor evidence="2 9">
        <name>NAD(+)</name>
        <dbReference type="ChEBI" id="CHEBI:57540"/>
    </cofactor>
</comment>
<evidence type="ECO:0000256" key="5">
    <source>
        <dbReference type="ARBA" id="ARBA00013189"/>
    </source>
</evidence>
<evidence type="ECO:0000256" key="8">
    <source>
        <dbReference type="ARBA" id="ARBA00023235"/>
    </source>
</evidence>
<dbReference type="Gene3D" id="3.40.50.720">
    <property type="entry name" value="NAD(P)-binding Rossmann-like Domain"/>
    <property type="match status" value="1"/>
</dbReference>
<dbReference type="InterPro" id="IPR036291">
    <property type="entry name" value="NAD(P)-bd_dom_sf"/>
</dbReference>
<accession>A0ABT6XJP0</accession>
<dbReference type="InterPro" id="IPR005886">
    <property type="entry name" value="UDP_G4E"/>
</dbReference>
<protein>
    <recommendedName>
        <fullName evidence="6 9">UDP-glucose 4-epimerase</fullName>
        <ecNumber evidence="5 9">5.1.3.2</ecNumber>
    </recommendedName>
</protein>
<dbReference type="NCBIfam" id="NF007956">
    <property type="entry name" value="PRK10675.1"/>
    <property type="match status" value="1"/>
</dbReference>
<comment type="pathway">
    <text evidence="3 9">Carbohydrate metabolism; galactose metabolism.</text>
</comment>
<dbReference type="EC" id="5.1.3.2" evidence="5 9"/>
<evidence type="ECO:0000259" key="10">
    <source>
        <dbReference type="Pfam" id="PF16363"/>
    </source>
</evidence>
<evidence type="ECO:0000313" key="12">
    <source>
        <dbReference type="Proteomes" id="UP001321580"/>
    </source>
</evidence>
<evidence type="ECO:0000256" key="3">
    <source>
        <dbReference type="ARBA" id="ARBA00004947"/>
    </source>
</evidence>
<dbReference type="Gene3D" id="3.90.25.10">
    <property type="entry name" value="UDP-galactose 4-epimerase, domain 1"/>
    <property type="match status" value="1"/>
</dbReference>
<keyword evidence="12" id="KW-1185">Reference proteome</keyword>
<dbReference type="Pfam" id="PF16363">
    <property type="entry name" value="GDP_Man_Dehyd"/>
    <property type="match status" value="1"/>
</dbReference>
<comment type="subunit">
    <text evidence="9">Homodimer.</text>
</comment>